<dbReference type="InterPro" id="IPR016772">
    <property type="entry name" value="UCP020408"/>
</dbReference>
<evidence type="ECO:0000256" key="1">
    <source>
        <dbReference type="ARBA" id="ARBA00007189"/>
    </source>
</evidence>
<gene>
    <name evidence="2" type="ORF">SAMN04490355_1001112</name>
</gene>
<organism evidence="2 3">
    <name type="scientific">Pelosinus propionicus DSM 13327</name>
    <dbReference type="NCBI Taxonomy" id="1123291"/>
    <lineage>
        <taxon>Bacteria</taxon>
        <taxon>Bacillati</taxon>
        <taxon>Bacillota</taxon>
        <taxon>Negativicutes</taxon>
        <taxon>Selenomonadales</taxon>
        <taxon>Sporomusaceae</taxon>
        <taxon>Pelosinus</taxon>
    </lineage>
</organism>
<dbReference type="RefSeq" id="WP_090931900.1">
    <property type="nucleotide sequence ID" value="NZ_FOTS01000001.1"/>
</dbReference>
<dbReference type="PIRSF" id="PIRSF020408">
    <property type="entry name" value="UCP020408"/>
    <property type="match status" value="1"/>
</dbReference>
<dbReference type="Pfam" id="PF10087">
    <property type="entry name" value="DUF2325"/>
    <property type="match status" value="1"/>
</dbReference>
<comment type="similarity">
    <text evidence="1">Belongs to the UPF0751 family.</text>
</comment>
<evidence type="ECO:0000313" key="3">
    <source>
        <dbReference type="Proteomes" id="UP000199520"/>
    </source>
</evidence>
<accession>A0A1I4GPK1</accession>
<dbReference type="EMBL" id="FOTS01000001">
    <property type="protein sequence ID" value="SFL32002.1"/>
    <property type="molecule type" value="Genomic_DNA"/>
</dbReference>
<reference evidence="3" key="1">
    <citation type="submission" date="2016-10" db="EMBL/GenBank/DDBJ databases">
        <authorList>
            <person name="Varghese N."/>
            <person name="Submissions S."/>
        </authorList>
    </citation>
    <scope>NUCLEOTIDE SEQUENCE [LARGE SCALE GENOMIC DNA]</scope>
    <source>
        <strain evidence="3">DSM 13327</strain>
    </source>
</reference>
<keyword evidence="3" id="KW-1185">Reference proteome</keyword>
<name>A0A1I4GPK1_9FIRM</name>
<proteinExistence type="inferred from homology"/>
<dbReference type="STRING" id="1123291.SAMN04490355_1001112"/>
<dbReference type="OrthoDB" id="5324142at2"/>
<dbReference type="AlphaFoldDB" id="A0A1I4GPK1"/>
<evidence type="ECO:0000313" key="2">
    <source>
        <dbReference type="EMBL" id="SFL32002.1"/>
    </source>
</evidence>
<dbReference type="Proteomes" id="UP000199520">
    <property type="component" value="Unassembled WGS sequence"/>
</dbReference>
<evidence type="ECO:0008006" key="4">
    <source>
        <dbReference type="Google" id="ProtNLM"/>
    </source>
</evidence>
<protein>
    <recommendedName>
        <fullName evidence="4">Dihydroorotate dehydrogenase</fullName>
    </recommendedName>
</protein>
<sequence>MSIMLVGADHLGSIEKKLQTLGIHAIDHVTGRNVSDRKRFKFPLSTTLIVIFIDYINHTTAKNIKQLAKSQGVPLVFANRSWSSLQDKLIDFNLKEIG</sequence>